<reference evidence="2 3" key="1">
    <citation type="submission" date="2019-06" db="EMBL/GenBank/DDBJ databases">
        <title>Genome of new Rhodobacteraceae sp. SM1903.</title>
        <authorList>
            <person name="Ren X."/>
        </authorList>
    </citation>
    <scope>NUCLEOTIDE SEQUENCE [LARGE SCALE GENOMIC DNA]</scope>
    <source>
        <strain evidence="2 3">SM1903</strain>
    </source>
</reference>
<comment type="caution">
    <text evidence="2">The sequence shown here is derived from an EMBL/GenBank/DDBJ whole genome shotgun (WGS) entry which is preliminary data.</text>
</comment>
<feature type="compositionally biased region" description="Basic and acidic residues" evidence="1">
    <location>
        <begin position="592"/>
        <end position="606"/>
    </location>
</feature>
<feature type="region of interest" description="Disordered" evidence="1">
    <location>
        <begin position="592"/>
        <end position="625"/>
    </location>
</feature>
<name>A0A5C5G7Q4_9RHOB</name>
<dbReference type="AlphaFoldDB" id="A0A5C5G7Q4"/>
<gene>
    <name evidence="2" type="ORF">FHY64_16885</name>
</gene>
<keyword evidence="3" id="KW-1185">Reference proteome</keyword>
<evidence type="ECO:0000256" key="1">
    <source>
        <dbReference type="SAM" id="MobiDB-lite"/>
    </source>
</evidence>
<evidence type="ECO:0008006" key="4">
    <source>
        <dbReference type="Google" id="ProtNLM"/>
    </source>
</evidence>
<dbReference type="OrthoDB" id="9789567at2"/>
<proteinExistence type="predicted"/>
<protein>
    <recommendedName>
        <fullName evidence="4">7-cyano-7-deazaguanine synthase</fullName>
    </recommendedName>
</protein>
<sequence>MAEPVITVFEGDDRQEIRINGQDPTFTLAFDAIRAAAVTEIDDLALDFLEIAAAVFAADSGFKRGGPTRPRMGEDWRREFRFRIPVRRSEIWSKPEITDALIAVAEFLTEDSMAFEFADAEPAIPIDPYFDLDTSGATYKADEVILFSGGLDSFAGALETLSASTERVILVTHRSAQKVIPRQVELGEILKKRFGSQVMHLQVQARRKGQQGRDDTQRSRTLLFTALGQAVARTFGARRLSLFENGVISHNLPISQQIVGTMATRTTHPLGLKLMNDLLGLIWPGGPSIRNRYEWLTKTDVVRRVAEYGAARDIPRTVSCTSIREQTSRHTHCGACTQCLDRRFAILAAGQAEHDKAEDYKTDILFGPRDTTRSRTFALEWTRHAIRVGQLDRTSALTEFGQEISRIVSGNPTLSSREALDRVLDLHRRHSRAVQDVIESATVTQAGALARQALPRTSLLVLHLSQAGPECAAPSRRFGDLFRPAKLNDVEEVDMVPDPSALLRVAFFEDENHVLAVEGLGRVEGMPARVAHELKPQFDVDRAAGLKPDDHRYVEQHRLAHRTGQTADAARQSVRRCRQTLASFFEDVHGEPPPHDLLIESPRDPATRGYRLDPTMIPISRDRVD</sequence>
<dbReference type="Gene3D" id="3.40.50.620">
    <property type="entry name" value="HUPs"/>
    <property type="match status" value="1"/>
</dbReference>
<evidence type="ECO:0000313" key="3">
    <source>
        <dbReference type="Proteomes" id="UP000314011"/>
    </source>
</evidence>
<dbReference type="Proteomes" id="UP000314011">
    <property type="component" value="Unassembled WGS sequence"/>
</dbReference>
<dbReference type="EMBL" id="VFFF01000003">
    <property type="protein sequence ID" value="TNY30793.1"/>
    <property type="molecule type" value="Genomic_DNA"/>
</dbReference>
<accession>A0A5C5G7Q4</accession>
<dbReference type="InterPro" id="IPR014729">
    <property type="entry name" value="Rossmann-like_a/b/a_fold"/>
</dbReference>
<dbReference type="RefSeq" id="WP_140196957.1">
    <property type="nucleotide sequence ID" value="NZ_CP065915.1"/>
</dbReference>
<organism evidence="2 3">
    <name type="scientific">Pelagovum pacificum</name>
    <dbReference type="NCBI Taxonomy" id="2588711"/>
    <lineage>
        <taxon>Bacteria</taxon>
        <taxon>Pseudomonadati</taxon>
        <taxon>Pseudomonadota</taxon>
        <taxon>Alphaproteobacteria</taxon>
        <taxon>Rhodobacterales</taxon>
        <taxon>Paracoccaceae</taxon>
        <taxon>Pelagovum</taxon>
    </lineage>
</organism>
<dbReference type="SUPFAM" id="SSF52402">
    <property type="entry name" value="Adenine nucleotide alpha hydrolases-like"/>
    <property type="match status" value="1"/>
</dbReference>
<evidence type="ECO:0000313" key="2">
    <source>
        <dbReference type="EMBL" id="TNY30793.1"/>
    </source>
</evidence>